<evidence type="ECO:0000256" key="6">
    <source>
        <dbReference type="ARBA" id="ARBA00022692"/>
    </source>
</evidence>
<feature type="domain" description="ArnT-like N-terminal" evidence="12">
    <location>
        <begin position="149"/>
        <end position="369"/>
    </location>
</feature>
<evidence type="ECO:0000313" key="14">
    <source>
        <dbReference type="EMBL" id="NYI07872.1"/>
    </source>
</evidence>
<feature type="transmembrane region" description="Helical" evidence="10">
    <location>
        <begin position="611"/>
        <end position="634"/>
    </location>
</feature>
<feature type="transmembrane region" description="Helical" evidence="10">
    <location>
        <begin position="396"/>
        <end position="417"/>
    </location>
</feature>
<evidence type="ECO:0000256" key="9">
    <source>
        <dbReference type="ARBA" id="ARBA00093617"/>
    </source>
</evidence>
<dbReference type="GO" id="GO:0005886">
    <property type="term" value="C:plasma membrane"/>
    <property type="evidence" value="ECO:0007669"/>
    <property type="project" value="UniProtKB-SubCell"/>
</dbReference>
<dbReference type="InterPro" id="IPR003342">
    <property type="entry name" value="ArnT-like_N"/>
</dbReference>
<dbReference type="InterPro" id="IPR032421">
    <property type="entry name" value="PMT_4TMC"/>
</dbReference>
<feature type="compositionally biased region" description="Low complexity" evidence="11">
    <location>
        <begin position="60"/>
        <end position="106"/>
    </location>
</feature>
<dbReference type="PANTHER" id="PTHR10050:SF46">
    <property type="entry name" value="PROTEIN O-MANNOSYL-TRANSFERASE 2"/>
    <property type="match status" value="1"/>
</dbReference>
<comment type="caution">
    <text evidence="14">The sequence shown here is derived from an EMBL/GenBank/DDBJ whole genome shotgun (WGS) entry which is preliminary data.</text>
</comment>
<gene>
    <name evidence="14" type="ORF">FHU37_004901</name>
</gene>
<feature type="transmembrane region" description="Helical" evidence="10">
    <location>
        <begin position="289"/>
        <end position="307"/>
    </location>
</feature>
<feature type="transmembrane region" description="Helical" evidence="10">
    <location>
        <begin position="529"/>
        <end position="546"/>
    </location>
</feature>
<keyword evidence="15" id="KW-1185">Reference proteome</keyword>
<evidence type="ECO:0000259" key="13">
    <source>
        <dbReference type="Pfam" id="PF16192"/>
    </source>
</evidence>
<dbReference type="GO" id="GO:0004169">
    <property type="term" value="F:dolichyl-phosphate-mannose-protein mannosyltransferase activity"/>
    <property type="evidence" value="ECO:0007669"/>
    <property type="project" value="UniProtKB-UniRule"/>
</dbReference>
<dbReference type="RefSeq" id="WP_312892832.1">
    <property type="nucleotide sequence ID" value="NZ_JACBZD010000002.1"/>
</dbReference>
<dbReference type="AlphaFoldDB" id="A0A853ABX2"/>
<evidence type="ECO:0000256" key="8">
    <source>
        <dbReference type="ARBA" id="ARBA00023136"/>
    </source>
</evidence>
<evidence type="ECO:0000256" key="2">
    <source>
        <dbReference type="ARBA" id="ARBA00004922"/>
    </source>
</evidence>
<dbReference type="EC" id="2.4.1.-" evidence="10"/>
<proteinExistence type="inferred from homology"/>
<dbReference type="UniPathway" id="UPA00378"/>
<evidence type="ECO:0000256" key="1">
    <source>
        <dbReference type="ARBA" id="ARBA00004127"/>
    </source>
</evidence>
<dbReference type="InterPro" id="IPR027005">
    <property type="entry name" value="PMT-like"/>
</dbReference>
<comment type="pathway">
    <text evidence="2 10">Protein modification; protein glycosylation.</text>
</comment>
<dbReference type="Pfam" id="PF16192">
    <property type="entry name" value="PMT_4TMC"/>
    <property type="match status" value="1"/>
</dbReference>
<accession>A0A853ABX2</accession>
<dbReference type="Pfam" id="PF02366">
    <property type="entry name" value="PMT"/>
    <property type="match status" value="1"/>
</dbReference>
<name>A0A853ABX2_9ACTN</name>
<dbReference type="GO" id="GO:0012505">
    <property type="term" value="C:endomembrane system"/>
    <property type="evidence" value="ECO:0007669"/>
    <property type="project" value="UniProtKB-SubCell"/>
</dbReference>
<evidence type="ECO:0000256" key="7">
    <source>
        <dbReference type="ARBA" id="ARBA00022989"/>
    </source>
</evidence>
<keyword evidence="6 10" id="KW-0812">Transmembrane</keyword>
<evidence type="ECO:0000259" key="12">
    <source>
        <dbReference type="Pfam" id="PF02366"/>
    </source>
</evidence>
<dbReference type="EMBL" id="JACBZD010000002">
    <property type="protein sequence ID" value="NYI07872.1"/>
    <property type="molecule type" value="Genomic_DNA"/>
</dbReference>
<comment type="similarity">
    <text evidence="3 10">Belongs to the glycosyltransferase 39 family.</text>
</comment>
<keyword evidence="10" id="KW-1003">Cell membrane</keyword>
<organism evidence="14 15">
    <name type="scientific">Allostreptomyces psammosilenae</name>
    <dbReference type="NCBI Taxonomy" id="1892865"/>
    <lineage>
        <taxon>Bacteria</taxon>
        <taxon>Bacillati</taxon>
        <taxon>Actinomycetota</taxon>
        <taxon>Actinomycetes</taxon>
        <taxon>Kitasatosporales</taxon>
        <taxon>Streptomycetaceae</taxon>
        <taxon>Allostreptomyces</taxon>
    </lineage>
</organism>
<feature type="region of interest" description="Disordered" evidence="11">
    <location>
        <begin position="1"/>
        <end position="123"/>
    </location>
</feature>
<reference evidence="14 15" key="1">
    <citation type="submission" date="2020-07" db="EMBL/GenBank/DDBJ databases">
        <title>Sequencing the genomes of 1000 actinobacteria strains.</title>
        <authorList>
            <person name="Klenk H.-P."/>
        </authorList>
    </citation>
    <scope>NUCLEOTIDE SEQUENCE [LARGE SCALE GENOMIC DNA]</scope>
    <source>
        <strain evidence="14 15">DSM 42178</strain>
    </source>
</reference>
<protein>
    <recommendedName>
        <fullName evidence="9 10">Polyprenol-phosphate-mannose--protein mannosyltransferase</fullName>
        <ecNumber evidence="10">2.4.1.-</ecNumber>
    </recommendedName>
</protein>
<dbReference type="PANTHER" id="PTHR10050">
    <property type="entry name" value="DOLICHYL-PHOSPHATE-MANNOSE--PROTEIN MANNOSYLTRANSFERASE"/>
    <property type="match status" value="1"/>
</dbReference>
<evidence type="ECO:0000256" key="11">
    <source>
        <dbReference type="SAM" id="MobiDB-lite"/>
    </source>
</evidence>
<sequence length="654" mass="70858">MPAPSGGARAWDAHAAPAGATLRDRLVPPAPERQPRWTTLGRLALEAFTPRRPAAPPAGEPHGADPSDGAAPAAGAPPVDLAKPAELGEPAGVAPAPAGASPISLAKPTGAEPADHEEPAEAGAPPRALAVAIAWLSRPGVAGWIGPLLVTALAGVLRLWNLGQPHAVIFDETYYAKDAWSLLQRGYESSWPDNANDAILATPPSVPLGDDAAFIVHPPVGKWTIALGEWLFGMDPFGWRIAVAVLGTLSVLMLARIGRRLFRSTMLGCLAALLMTVDGLHLVMSRTALLDGVLMFWVLAGFGCLLIDRDRSRGRLADLVGDVPDSARATAARLGWRPWRLAGGLCLGLATATKWSGLFYVAAFGIMIVLWDAGARRLAGAERPYRTMLRRDALPAFGALVPVTIVVYLVSWVGWFASDDGYYRQWAADRAGSSPQELPLPGFRGLSVPLPHVDMTWVPAALRSLWHYHAQMFEFHTNLTSHHDYQSNPWSWLVLGRPVSFFYESPGYGEDGCTSQECAREVLGMGTPLLWWTACVALLYLLYRWAARRDWRAGAILVGVAAGLLPWFNYQERTIFLFYAVVFVPFLCLAVAMMLGAMLGPHHAGETRRAVGTFGAGVVLAAIVLNFVAFWPIFTGQTIPMDSWRDLMWLRTWI</sequence>
<feature type="transmembrane region" description="Helical" evidence="10">
    <location>
        <begin position="553"/>
        <end position="570"/>
    </location>
</feature>
<feature type="transmembrane region" description="Helical" evidence="10">
    <location>
        <begin position="267"/>
        <end position="283"/>
    </location>
</feature>
<keyword evidence="8 10" id="KW-0472">Membrane</keyword>
<evidence type="ECO:0000313" key="15">
    <source>
        <dbReference type="Proteomes" id="UP000567795"/>
    </source>
</evidence>
<feature type="transmembrane region" description="Helical" evidence="10">
    <location>
        <begin position="237"/>
        <end position="255"/>
    </location>
</feature>
<keyword evidence="4 10" id="KW-0328">Glycosyltransferase</keyword>
<evidence type="ECO:0000256" key="3">
    <source>
        <dbReference type="ARBA" id="ARBA00007222"/>
    </source>
</evidence>
<comment type="function">
    <text evidence="10">Protein O-mannosyltransferase that catalyzes the transfer of a single mannose residue from a polyprenol phospho-mannosyl lipidic donor to the hydroxyl group of selected serine and threonine residues in acceptor proteins.</text>
</comment>
<keyword evidence="5 10" id="KW-0808">Transferase</keyword>
<feature type="domain" description="Protein O-mannosyl-transferase C-terminal four TM" evidence="13">
    <location>
        <begin position="462"/>
        <end position="653"/>
    </location>
</feature>
<dbReference type="Proteomes" id="UP000567795">
    <property type="component" value="Unassembled WGS sequence"/>
</dbReference>
<feature type="transmembrane region" description="Helical" evidence="10">
    <location>
        <begin position="358"/>
        <end position="375"/>
    </location>
</feature>
<evidence type="ECO:0000256" key="4">
    <source>
        <dbReference type="ARBA" id="ARBA00022676"/>
    </source>
</evidence>
<feature type="transmembrane region" description="Helical" evidence="10">
    <location>
        <begin position="576"/>
        <end position="599"/>
    </location>
</feature>
<keyword evidence="7 10" id="KW-1133">Transmembrane helix</keyword>
<evidence type="ECO:0000256" key="5">
    <source>
        <dbReference type="ARBA" id="ARBA00022679"/>
    </source>
</evidence>
<comment type="subcellular location">
    <subcellularLocation>
        <location evidence="10">Cell membrane</location>
    </subcellularLocation>
    <subcellularLocation>
        <location evidence="1">Endomembrane system</location>
        <topology evidence="1">Multi-pass membrane protein</topology>
    </subcellularLocation>
</comment>
<evidence type="ECO:0000256" key="10">
    <source>
        <dbReference type="RuleBase" id="RU367007"/>
    </source>
</evidence>